<evidence type="ECO:0000313" key="6">
    <source>
        <dbReference type="EMBL" id="TPX37549.1"/>
    </source>
</evidence>
<feature type="region of interest" description="Disordered" evidence="3">
    <location>
        <begin position="50"/>
        <end position="100"/>
    </location>
</feature>
<feature type="domain" description="Ras-GEF" evidence="4">
    <location>
        <begin position="768"/>
        <end position="1003"/>
    </location>
</feature>
<dbReference type="STRING" id="1806994.A0A507CEE6"/>
<feature type="domain" description="N-terminal Ras-GEF" evidence="5">
    <location>
        <begin position="607"/>
        <end position="736"/>
    </location>
</feature>
<dbReference type="Pfam" id="PF00617">
    <property type="entry name" value="RasGEF"/>
    <property type="match status" value="1"/>
</dbReference>
<feature type="region of interest" description="Disordered" evidence="3">
    <location>
        <begin position="465"/>
        <end position="487"/>
    </location>
</feature>
<feature type="compositionally biased region" description="Low complexity" evidence="3">
    <location>
        <begin position="214"/>
        <end position="225"/>
    </location>
</feature>
<dbReference type="InterPro" id="IPR000651">
    <property type="entry name" value="Ras-like_Gua-exchang_fac_N"/>
</dbReference>
<dbReference type="GO" id="GO:0007264">
    <property type="term" value="P:small GTPase-mediated signal transduction"/>
    <property type="evidence" value="ECO:0007669"/>
    <property type="project" value="InterPro"/>
</dbReference>
<dbReference type="Gene3D" id="1.20.870.10">
    <property type="entry name" value="Son of sevenless (SoS) protein Chain: S domain 1"/>
    <property type="match status" value="1"/>
</dbReference>
<dbReference type="CDD" id="cd06224">
    <property type="entry name" value="REM"/>
    <property type="match status" value="1"/>
</dbReference>
<feature type="compositionally biased region" description="Basic and acidic residues" evidence="3">
    <location>
        <begin position="257"/>
        <end position="278"/>
    </location>
</feature>
<dbReference type="PROSITE" id="PS50212">
    <property type="entry name" value="RASGEF_NTER"/>
    <property type="match status" value="1"/>
</dbReference>
<dbReference type="SUPFAM" id="SSF48366">
    <property type="entry name" value="Ras GEF"/>
    <property type="match status" value="1"/>
</dbReference>
<evidence type="ECO:0000259" key="5">
    <source>
        <dbReference type="PROSITE" id="PS50212"/>
    </source>
</evidence>
<keyword evidence="1 2" id="KW-0344">Guanine-nucleotide releasing factor</keyword>
<dbReference type="RefSeq" id="XP_031027460.1">
    <property type="nucleotide sequence ID" value="XM_031166539.1"/>
</dbReference>
<dbReference type="GO" id="GO:0005085">
    <property type="term" value="F:guanyl-nucleotide exchange factor activity"/>
    <property type="evidence" value="ECO:0007669"/>
    <property type="project" value="UniProtKB-KW"/>
</dbReference>
<protein>
    <recommendedName>
        <fullName evidence="8">Ras-GEF domain-containing protein</fullName>
    </recommendedName>
</protein>
<dbReference type="SMART" id="SM00147">
    <property type="entry name" value="RasGEF"/>
    <property type="match status" value="1"/>
</dbReference>
<evidence type="ECO:0000256" key="2">
    <source>
        <dbReference type="PROSITE-ProRule" id="PRU00168"/>
    </source>
</evidence>
<feature type="region of interest" description="Disordered" evidence="3">
    <location>
        <begin position="1008"/>
        <end position="1058"/>
    </location>
</feature>
<evidence type="ECO:0000313" key="7">
    <source>
        <dbReference type="Proteomes" id="UP000319731"/>
    </source>
</evidence>
<dbReference type="PROSITE" id="PS50009">
    <property type="entry name" value="RASGEF_CAT"/>
    <property type="match status" value="1"/>
</dbReference>
<dbReference type="PANTHER" id="PTHR23113">
    <property type="entry name" value="GUANINE NUCLEOTIDE EXCHANGE FACTOR"/>
    <property type="match status" value="1"/>
</dbReference>
<feature type="compositionally biased region" description="Pro residues" evidence="3">
    <location>
        <begin position="58"/>
        <end position="78"/>
    </location>
</feature>
<evidence type="ECO:0000256" key="1">
    <source>
        <dbReference type="ARBA" id="ARBA00022658"/>
    </source>
</evidence>
<evidence type="ECO:0000256" key="3">
    <source>
        <dbReference type="SAM" id="MobiDB-lite"/>
    </source>
</evidence>
<dbReference type="InterPro" id="IPR023578">
    <property type="entry name" value="Ras_GEF_dom_sf"/>
</dbReference>
<reference evidence="6 7" key="1">
    <citation type="journal article" date="2019" name="Sci. Rep.">
        <title>Comparative genomics of chytrid fungi reveal insights into the obligate biotrophic and pathogenic lifestyle of Synchytrium endobioticum.</title>
        <authorList>
            <person name="van de Vossenberg B.T.L.H."/>
            <person name="Warris S."/>
            <person name="Nguyen H.D.T."/>
            <person name="van Gent-Pelzer M.P.E."/>
            <person name="Joly D.L."/>
            <person name="van de Geest H.C."/>
            <person name="Bonants P.J.M."/>
            <person name="Smith D.S."/>
            <person name="Levesque C.A."/>
            <person name="van der Lee T.A.J."/>
        </authorList>
    </citation>
    <scope>NUCLEOTIDE SEQUENCE [LARGE SCALE GENOMIC DNA]</scope>
    <source>
        <strain evidence="6 7">JEL517</strain>
    </source>
</reference>
<dbReference type="SMART" id="SM00229">
    <property type="entry name" value="RasGEFN"/>
    <property type="match status" value="1"/>
</dbReference>
<dbReference type="Proteomes" id="UP000319731">
    <property type="component" value="Unassembled WGS sequence"/>
</dbReference>
<dbReference type="AlphaFoldDB" id="A0A507CEE6"/>
<sequence>MSYLTKICEKCLGTARVHTDAAQEHLDDPACAGCEWCRDCVGGKVVGLPGAGMSRPGRPAPVPPGGNAPSPAPSPQPPASTVSSSTNRLSQLPQSVPEVTKVSNGHIQSNLASIMNMGKSTSSLTDRPAGPMLTRLAPSEGGPTSPVALPISSPNDAATIALAAIAAQIKQRSAIIDESTIPSSPTTGSKFSLAKESIKEDSAEKANTKPTLPASVTASLAASASRPTSSHGSLHSPTKGGEKKPESPSTTLPSPKAIEKKPDIIQKKPETLEIKPEIKTTPPTIQKPADKPTIVTTEPSPKSNSSPSTASVGGSSASSSSPSTNSTSSDSKKPTKYTDSATRQKIPIDVTSASRTTRRQRQKTGEQELTESTSSDSLGKSANAVSPTASESSSSAPSPERANVGVFTRRLAEKSALGAVLSNPVSAETSAPPSSFPLTTTSPLGVTGSNSQLALSLRAGPKGASVNSLNSNGSLSKSTQSLEGKQIGTATQRLTKRAFKEWYPAFVAGKSSRRQSFGESYDFNQTIGLHSLFGLRDSAETALTRIMWAAKCYEIAKHEVSWEERSAQPETYDSDDDDEDFVMPERSVNAMPEDKVFGITYASDVLNDNKVAAGSKTQLIDALIFPLQQDNQYAEAFLSTYRFFSSAQTILTSLLGWYNVITPNHSLAANSTFKKARKAIQQRVIKVLIIWVRRHWHDFETFPQVARQLMKFVDHLNAVSFSDGQKLGVTIRDQRLNWYTMQYIPPYCNNYPDPKSFDVSKPWVISMEKDLFAQNLTLIEHFILQHVHPDTYMSVLKDGVPRRGAGWSSALKPLLAVVSWFRLLSKYTTTAVLMAEKPKEKAKAIEKLIKVAKECRQLNNFNSVFAIIQGLKRAAVIRQQQGWEAVATKHLDTFRQLDALTDPSNRFGNYWAEFKSKDVPAIPFFAAYMHDLQELHDEPTPLNKMSVIAESIDFTRFQEIYSVIAEVEGARCCLYREKIHMENDYTGSLLNHMRDITFSDEDIVSRIPLTPVSPENSPGRGSIVNKKGRAATPSLQPSPSGNSQDTTNKTEWGGISAQ</sequence>
<dbReference type="PANTHER" id="PTHR23113:SF99">
    <property type="entry name" value="RASGEF DOMAIN-CONTAINING PROTEIN"/>
    <property type="match status" value="1"/>
</dbReference>
<dbReference type="Gene3D" id="1.10.840.10">
    <property type="entry name" value="Ras guanine-nucleotide exchange factors catalytic domain"/>
    <property type="match status" value="1"/>
</dbReference>
<evidence type="ECO:0000259" key="4">
    <source>
        <dbReference type="PROSITE" id="PS50009"/>
    </source>
</evidence>
<feature type="compositionally biased region" description="Polar residues" evidence="3">
    <location>
        <begin position="226"/>
        <end position="236"/>
    </location>
</feature>
<dbReference type="InterPro" id="IPR008937">
    <property type="entry name" value="Ras-like_GEF"/>
</dbReference>
<keyword evidence="7" id="KW-1185">Reference proteome</keyword>
<feature type="region of interest" description="Disordered" evidence="3">
    <location>
        <begin position="179"/>
        <end position="402"/>
    </location>
</feature>
<feature type="compositionally biased region" description="Polar residues" evidence="3">
    <location>
        <begin position="180"/>
        <end position="190"/>
    </location>
</feature>
<comment type="caution">
    <text evidence="6">The sequence shown here is derived from an EMBL/GenBank/DDBJ whole genome shotgun (WGS) entry which is preliminary data.</text>
</comment>
<accession>A0A507CEE6</accession>
<proteinExistence type="predicted"/>
<name>A0A507CEE6_9FUNG</name>
<evidence type="ECO:0008006" key="8">
    <source>
        <dbReference type="Google" id="ProtNLM"/>
    </source>
</evidence>
<dbReference type="Pfam" id="PF00618">
    <property type="entry name" value="RasGEF_N"/>
    <property type="match status" value="1"/>
</dbReference>
<feature type="compositionally biased region" description="Low complexity" evidence="3">
    <location>
        <begin position="386"/>
        <end position="400"/>
    </location>
</feature>
<dbReference type="GeneID" id="42001836"/>
<organism evidence="6 7">
    <name type="scientific">Synchytrium microbalum</name>
    <dbReference type="NCBI Taxonomy" id="1806994"/>
    <lineage>
        <taxon>Eukaryota</taxon>
        <taxon>Fungi</taxon>
        <taxon>Fungi incertae sedis</taxon>
        <taxon>Chytridiomycota</taxon>
        <taxon>Chytridiomycota incertae sedis</taxon>
        <taxon>Chytridiomycetes</taxon>
        <taxon>Synchytriales</taxon>
        <taxon>Synchytriaceae</taxon>
        <taxon>Synchytrium</taxon>
    </lineage>
</organism>
<feature type="compositionally biased region" description="Low complexity" evidence="3">
    <location>
        <begin position="465"/>
        <end position="478"/>
    </location>
</feature>
<dbReference type="InterPro" id="IPR036964">
    <property type="entry name" value="RASGEF_cat_dom_sf"/>
</dbReference>
<feature type="compositionally biased region" description="Low complexity" evidence="3">
    <location>
        <begin position="296"/>
        <end position="329"/>
    </location>
</feature>
<feature type="compositionally biased region" description="Polar residues" evidence="3">
    <location>
        <begin position="370"/>
        <end position="385"/>
    </location>
</feature>
<dbReference type="OrthoDB" id="546434at2759"/>
<dbReference type="EMBL" id="QEAO01000002">
    <property type="protein sequence ID" value="TPX37549.1"/>
    <property type="molecule type" value="Genomic_DNA"/>
</dbReference>
<gene>
    <name evidence="6" type="ORF">SmJEL517_g00610</name>
</gene>
<feature type="region of interest" description="Disordered" evidence="3">
    <location>
        <begin position="119"/>
        <end position="145"/>
    </location>
</feature>
<dbReference type="InterPro" id="IPR001895">
    <property type="entry name" value="RASGEF_cat_dom"/>
</dbReference>
<feature type="compositionally biased region" description="Low complexity" evidence="3">
    <location>
        <begin position="429"/>
        <end position="443"/>
    </location>
</feature>
<feature type="compositionally biased region" description="Polar residues" evidence="3">
    <location>
        <begin position="1033"/>
        <end position="1050"/>
    </location>
</feature>
<feature type="region of interest" description="Disordered" evidence="3">
    <location>
        <begin position="425"/>
        <end position="445"/>
    </location>
</feature>
<feature type="compositionally biased region" description="Basic and acidic residues" evidence="3">
    <location>
        <begin position="196"/>
        <end position="207"/>
    </location>
</feature>